<dbReference type="PATRIC" id="fig|199198.5.peg.4057"/>
<dbReference type="Pfam" id="PF04351">
    <property type="entry name" value="PilP"/>
    <property type="match status" value="1"/>
</dbReference>
<dbReference type="InterPro" id="IPR007446">
    <property type="entry name" value="PilP"/>
</dbReference>
<evidence type="ECO:0000313" key="1">
    <source>
        <dbReference type="EMBL" id="KPW20165.1"/>
    </source>
</evidence>
<reference evidence="1 2" key="1">
    <citation type="submission" date="2015-09" db="EMBL/GenBank/DDBJ databases">
        <title>Genome announcement of multiple Pseudomonas syringae strains.</title>
        <authorList>
            <person name="Thakur S."/>
            <person name="Wang P.W."/>
            <person name="Gong Y."/>
            <person name="Weir B.S."/>
            <person name="Guttman D.S."/>
        </authorList>
    </citation>
    <scope>NUCLEOTIDE SEQUENCE [LARGE SCALE GENOMIC DNA]</scope>
    <source>
        <strain evidence="1 2">ICMP2802</strain>
    </source>
</reference>
<evidence type="ECO:0000313" key="2">
    <source>
        <dbReference type="Proteomes" id="UP000050297"/>
    </source>
</evidence>
<protein>
    <submittedName>
        <fullName evidence="1">Pilus assembly protein, PilQ</fullName>
    </submittedName>
</protein>
<gene>
    <name evidence="1" type="ORF">ALO91_02857</name>
</gene>
<dbReference type="Gene3D" id="2.30.30.830">
    <property type="match status" value="1"/>
</dbReference>
<name>A0A0P9HM69_PSESX</name>
<accession>A0A0P9HM69</accession>
<comment type="caution">
    <text evidence="1">The sequence shown here is derived from an EMBL/GenBank/DDBJ whole genome shotgun (WGS) entry which is preliminary data.</text>
</comment>
<proteinExistence type="predicted"/>
<dbReference type="AlphaFoldDB" id="A0A0P9HM69"/>
<dbReference type="Proteomes" id="UP000050297">
    <property type="component" value="Unassembled WGS sequence"/>
</dbReference>
<sequence length="92" mass="10037">MAPDEHRVKQFLEGFNIESFEMVGTIGNESGTFALLRGAGGVHRVKVGDYLGRNNGRVVSIGDAQVDVIEIVPDGEGAWLERPRTIALKERS</sequence>
<dbReference type="EMBL" id="LJPM01000264">
    <property type="protein sequence ID" value="KPW20165.1"/>
    <property type="molecule type" value="Genomic_DNA"/>
</dbReference>
<organism evidence="1 2">
    <name type="scientific">Pseudomonas syringae pv. aceris</name>
    <dbReference type="NCBI Taxonomy" id="199198"/>
    <lineage>
        <taxon>Bacteria</taxon>
        <taxon>Pseudomonadati</taxon>
        <taxon>Pseudomonadota</taxon>
        <taxon>Gammaproteobacteria</taxon>
        <taxon>Pseudomonadales</taxon>
        <taxon>Pseudomonadaceae</taxon>
        <taxon>Pseudomonas</taxon>
        <taxon>Pseudomonas syringae</taxon>
    </lineage>
</organism>